<evidence type="ECO:0000313" key="2">
    <source>
        <dbReference type="Proteomes" id="UP000326344"/>
    </source>
</evidence>
<proteinExistence type="predicted"/>
<accession>A0A5N1JTU3</accession>
<keyword evidence="2" id="KW-1185">Reference proteome</keyword>
<dbReference type="EMBL" id="VTWS01000001">
    <property type="protein sequence ID" value="KAA9357213.1"/>
    <property type="molecule type" value="Genomic_DNA"/>
</dbReference>
<dbReference type="AlphaFoldDB" id="A0A5N1JTU3"/>
<comment type="caution">
    <text evidence="1">The sequence shown here is derived from an EMBL/GenBank/DDBJ whole genome shotgun (WGS) entry which is preliminary data.</text>
</comment>
<protein>
    <submittedName>
        <fullName evidence="1">Uncharacterized protein</fullName>
    </submittedName>
</protein>
<evidence type="ECO:0000313" key="1">
    <source>
        <dbReference type="EMBL" id="KAA9357213.1"/>
    </source>
</evidence>
<name>A0A5N1JTU3_9BACT</name>
<gene>
    <name evidence="1" type="ORF">F0P93_05610</name>
</gene>
<dbReference type="RefSeq" id="WP_150875291.1">
    <property type="nucleotide sequence ID" value="NZ_VTWS01000001.1"/>
</dbReference>
<sequence>MKTSNKLLIALFTIGLLTLIGANVALKKEYDKIDFDDPFYGLSSMELKPFRVMKLEGNNTGLISVQSGKTTEIRLEEKTKELFTFRSQGDTMLVTYKPATAPWQSRANQHFDAIPVAVFLTPTLQTLITSKVSCNVNQLNVDKLTILQENAGVLLTNSNIGNLTVLDQKGSELHTKPTNRVGTALITSRDSSVFKAERDVFGTLALQTDSLATVNVPGGLLKKLQ</sequence>
<reference evidence="1 2" key="1">
    <citation type="submission" date="2019-09" db="EMBL/GenBank/DDBJ databases">
        <title>Genome Sequence of Larkinella sp MA1.</title>
        <authorList>
            <person name="Srinivasan S."/>
        </authorList>
    </citation>
    <scope>NUCLEOTIDE SEQUENCE [LARGE SCALE GENOMIC DNA]</scope>
    <source>
        <strain evidence="1 2">MA1</strain>
    </source>
</reference>
<organism evidence="1 2">
    <name type="scientific">Larkinella humicola</name>
    <dbReference type="NCBI Taxonomy" id="2607654"/>
    <lineage>
        <taxon>Bacteria</taxon>
        <taxon>Pseudomonadati</taxon>
        <taxon>Bacteroidota</taxon>
        <taxon>Cytophagia</taxon>
        <taxon>Cytophagales</taxon>
        <taxon>Spirosomataceae</taxon>
        <taxon>Larkinella</taxon>
    </lineage>
</organism>
<dbReference type="Proteomes" id="UP000326344">
    <property type="component" value="Unassembled WGS sequence"/>
</dbReference>